<dbReference type="Proteomes" id="UP000033085">
    <property type="component" value="Chromosome"/>
</dbReference>
<evidence type="ECO:0000313" key="15">
    <source>
        <dbReference type="Proteomes" id="UP000033085"/>
    </source>
</evidence>
<dbReference type="GeneID" id="44130404"/>
<dbReference type="Proteomes" id="UP000282269">
    <property type="component" value="Chromosome"/>
</dbReference>
<reference evidence="3" key="5">
    <citation type="submission" date="2018-10" db="EMBL/GenBank/DDBJ databases">
        <authorList>
            <person name="McCarthy S."/>
            <person name="Gradnigo J."/>
            <person name="Johnson T."/>
            <person name="Payne S."/>
            <person name="Lipzen A."/>
            <person name="Schackwitz W."/>
            <person name="Martin J."/>
            <person name="Moriyama E."/>
            <person name="Blum P."/>
        </authorList>
    </citation>
    <scope>NUCLEOTIDE SEQUENCE</scope>
    <source>
        <strain evidence="2">SARC-B</strain>
        <strain evidence="3">SARC-C</strain>
        <strain evidence="4">SULA</strain>
    </source>
</reference>
<dbReference type="SMR" id="A0A0E3GVG6"/>
<evidence type="ECO:0000313" key="6">
    <source>
        <dbReference type="EMBL" id="AZF71680.1"/>
    </source>
</evidence>
<evidence type="ECO:0000313" key="25">
    <source>
        <dbReference type="Proteomes" id="UP000594632"/>
    </source>
</evidence>
<evidence type="ECO:0000313" key="23">
    <source>
        <dbReference type="Proteomes" id="UP000278715"/>
    </source>
</evidence>
<dbReference type="Proteomes" id="UP000269431">
    <property type="component" value="Chromosome"/>
</dbReference>
<dbReference type="EMBL" id="CP033236">
    <property type="protein sequence ID" value="AZF71680.1"/>
    <property type="molecule type" value="Genomic_DNA"/>
</dbReference>
<dbReference type="Proteomes" id="UP000267993">
    <property type="component" value="Chromosome"/>
</dbReference>
<dbReference type="EMBL" id="CP033240">
    <property type="protein sequence ID" value="AZF82134.1"/>
    <property type="molecule type" value="Genomic_DNA"/>
</dbReference>
<dbReference type="Gene3D" id="3.30.300.130">
    <property type="entry name" value="Fe-S cluster assembly (FSCA)"/>
    <property type="match status" value="1"/>
</dbReference>
<name>A0A0E3GVG6_SACSO</name>
<dbReference type="AlphaFoldDB" id="A0A0E3GVG6"/>
<evidence type="ECO:0000313" key="10">
    <source>
        <dbReference type="EMBL" id="AZF82134.1"/>
    </source>
</evidence>
<dbReference type="KEGG" id="ssoa:SULA_2453"/>
<evidence type="ECO:0000313" key="14">
    <source>
        <dbReference type="Proteomes" id="UP000033057"/>
    </source>
</evidence>
<dbReference type="EMBL" id="CP033237">
    <property type="protein sequence ID" value="AZF74300.1"/>
    <property type="molecule type" value="Genomic_DNA"/>
</dbReference>
<evidence type="ECO:0000313" key="24">
    <source>
        <dbReference type="Proteomes" id="UP000282269"/>
    </source>
</evidence>
<dbReference type="InterPro" id="IPR034904">
    <property type="entry name" value="FSCA_dom_sf"/>
</dbReference>
<reference evidence="18 19" key="4">
    <citation type="journal article" date="2018" name="Proc. Natl. Acad. Sci. U.S.A.">
        <title>Nonmutational mechanism of inheritance in the Archaeon Sulfolobus solfataricus.</title>
        <authorList>
            <person name="Payne S."/>
            <person name="McCarthy S."/>
            <person name="Johnson T."/>
            <person name="North E."/>
            <person name="Blum P."/>
        </authorList>
    </citation>
    <scope>NUCLEOTIDE SEQUENCE [LARGE SCALE GENOMIC DNA]</scope>
    <source>
        <strain evidence="6 18">SARC-H</strain>
        <strain evidence="7 22">SARC-I</strain>
        <strain evidence="9 23">SARC-N</strain>
        <strain evidence="10 24">SARC-O</strain>
        <strain evidence="11 19">SUL120</strain>
        <strain evidence="5 20">SULG</strain>
        <strain evidence="8 21">SULM</strain>
    </source>
</reference>
<evidence type="ECO:0000313" key="22">
    <source>
        <dbReference type="Proteomes" id="UP000275843"/>
    </source>
</evidence>
<dbReference type="EMBL" id="CP033239">
    <property type="protein sequence ID" value="AZF79530.1"/>
    <property type="molecule type" value="Genomic_DNA"/>
</dbReference>
<proteinExistence type="predicted"/>
<evidence type="ECO:0000313" key="9">
    <source>
        <dbReference type="EMBL" id="AZF79530.1"/>
    </source>
</evidence>
<dbReference type="PATRIC" id="fig|2287.6.peg.2602"/>
<evidence type="ECO:0000313" key="17">
    <source>
        <dbReference type="Proteomes" id="UP000076770"/>
    </source>
</evidence>
<evidence type="ECO:0000313" key="13">
    <source>
        <dbReference type="EMBL" id="SAI85333.1"/>
    </source>
</evidence>
<dbReference type="EMBL" id="LT549890">
    <property type="protein sequence ID" value="SAI85333.1"/>
    <property type="molecule type" value="Genomic_DNA"/>
</dbReference>
<evidence type="ECO:0000313" key="4">
    <source>
        <dbReference type="EMBL" id="AKA79978.1"/>
    </source>
</evidence>
<evidence type="ECO:0000313" key="3">
    <source>
        <dbReference type="EMBL" id="AKA77286.1"/>
    </source>
</evidence>
<organism evidence="3 14">
    <name type="scientific">Saccharolobus solfataricus</name>
    <name type="common">Sulfolobus solfataricus</name>
    <dbReference type="NCBI Taxonomy" id="2287"/>
    <lineage>
        <taxon>Archaea</taxon>
        <taxon>Thermoproteota</taxon>
        <taxon>Thermoprotei</taxon>
        <taxon>Sulfolobales</taxon>
        <taxon>Sulfolobaceae</taxon>
        <taxon>Saccharolobus</taxon>
    </lineage>
</organism>
<dbReference type="KEGG" id="ssol:SULB_2454"/>
<gene>
    <name evidence="12" type="ORF">HFC64_03220</name>
    <name evidence="13" type="ORF">SSOP1_1779</name>
    <name evidence="4" type="ORF">SULA_2453</name>
    <name evidence="2" type="ORF">SULB_2454</name>
    <name evidence="3" type="ORF">SULC_2451</name>
    <name evidence="5" type="ORF">SULG_12435</name>
    <name evidence="6" type="ORF">SULH_12435</name>
    <name evidence="7" type="ORF">SULI_12435</name>
    <name evidence="8" type="ORF">SULM_12425</name>
    <name evidence="9" type="ORF">SULN_12425</name>
    <name evidence="10" type="ORF">SULO_12435</name>
    <name evidence="11" type="ORF">SULZ_12430</name>
</gene>
<dbReference type="EMBL" id="CP050869">
    <property type="protein sequence ID" value="QPG49040.1"/>
    <property type="molecule type" value="Genomic_DNA"/>
</dbReference>
<evidence type="ECO:0000313" key="19">
    <source>
        <dbReference type="Proteomes" id="UP000269431"/>
    </source>
</evidence>
<dbReference type="Proteomes" id="UP000273443">
    <property type="component" value="Chromosome"/>
</dbReference>
<dbReference type="EMBL" id="CP011057">
    <property type="protein sequence ID" value="AKA79978.1"/>
    <property type="molecule type" value="Genomic_DNA"/>
</dbReference>
<dbReference type="KEGG" id="ssof:SULC_2451"/>
<reference evidence="17" key="2">
    <citation type="submission" date="2016-04" db="EMBL/GenBank/DDBJ databases">
        <authorList>
            <person name="Shah S.A."/>
            <person name="Garrett R.A."/>
        </authorList>
    </citation>
    <scope>NUCLEOTIDE SEQUENCE [LARGE SCALE GENOMIC DNA]</scope>
    <source>
        <strain evidence="17">ATCC 35091 / DSM 1616 / JCM 8930 / NBRC 15331 / P1</strain>
    </source>
</reference>
<evidence type="ECO:0000313" key="12">
    <source>
        <dbReference type="EMBL" id="QPG49040.1"/>
    </source>
</evidence>
<reference evidence="13" key="3">
    <citation type="submission" date="2016-04" db="EMBL/GenBank/DDBJ databases">
        <authorList>
            <person name="Evans L.H."/>
            <person name="Alamgir A."/>
            <person name="Owens N."/>
            <person name="Weber N.D."/>
            <person name="Virtaneva K."/>
            <person name="Barbian K."/>
            <person name="Babar A."/>
            <person name="Rosenke K."/>
        </authorList>
    </citation>
    <scope>NUCLEOTIDE SEQUENCE</scope>
    <source>
        <strain evidence="13">P1</strain>
    </source>
</reference>
<evidence type="ECO:0000313" key="11">
    <source>
        <dbReference type="EMBL" id="AZF84721.1"/>
    </source>
</evidence>
<dbReference type="Proteomes" id="UP000278715">
    <property type="component" value="Chromosome"/>
</dbReference>
<evidence type="ECO:0000313" key="18">
    <source>
        <dbReference type="Proteomes" id="UP000267993"/>
    </source>
</evidence>
<evidence type="ECO:0000313" key="7">
    <source>
        <dbReference type="EMBL" id="AZF74300.1"/>
    </source>
</evidence>
<sequence>MLEDVIDPETNYSIVKMGFIRNIEIEEGKIKVTLSPPTFWCPPLFLYMILEDVKRKLSESYNGVLIQVVDHHDAEKLTSCINNGKSFEECYKNEVEGNSYEAIRERFRVKRERDDRLSKLTLSINGEFCRLIYEAKRK</sequence>
<evidence type="ECO:0000313" key="20">
    <source>
        <dbReference type="Proteomes" id="UP000273194"/>
    </source>
</evidence>
<dbReference type="Pfam" id="PF01883">
    <property type="entry name" value="FeS_assembly_P"/>
    <property type="match status" value="1"/>
</dbReference>
<feature type="domain" description="MIP18 family-like" evidence="1">
    <location>
        <begin position="1"/>
        <end position="58"/>
    </location>
</feature>
<dbReference type="Proteomes" id="UP000273194">
    <property type="component" value="Chromosome"/>
</dbReference>
<evidence type="ECO:0000313" key="16">
    <source>
        <dbReference type="Proteomes" id="UP000033106"/>
    </source>
</evidence>
<evidence type="ECO:0000313" key="21">
    <source>
        <dbReference type="Proteomes" id="UP000273443"/>
    </source>
</evidence>
<dbReference type="Proteomes" id="UP000033057">
    <property type="component" value="Chromosome"/>
</dbReference>
<dbReference type="EMBL" id="CP033238">
    <property type="protein sequence ID" value="AZF76923.1"/>
    <property type="molecule type" value="Genomic_DNA"/>
</dbReference>
<dbReference type="SUPFAM" id="SSF117916">
    <property type="entry name" value="Fe-S cluster assembly (FSCA) domain-like"/>
    <property type="match status" value="1"/>
</dbReference>
<reference evidence="12 25" key="6">
    <citation type="journal article" date="2020" name="Nat. Commun.">
        <title>The structures of two archaeal type IV pili illuminate evolutionary relationships.</title>
        <authorList>
            <person name="Wang F."/>
            <person name="Baquero D.P."/>
            <person name="Su Z."/>
            <person name="Beltran L.C."/>
            <person name="Prangishvili D."/>
            <person name="Krupovic M."/>
            <person name="Egelman E.H."/>
        </authorList>
    </citation>
    <scope>NUCLEOTIDE SEQUENCE [LARGE SCALE GENOMIC DNA]</scope>
    <source>
        <strain evidence="12 25">POZ149</strain>
    </source>
</reference>
<dbReference type="Proteomes" id="UP000076770">
    <property type="component" value="Chromosome i"/>
</dbReference>
<dbReference type="Proteomes" id="UP000275843">
    <property type="component" value="Chromosome"/>
</dbReference>
<dbReference type="Proteomes" id="UP000594632">
    <property type="component" value="Chromosome"/>
</dbReference>
<reference evidence="14 15" key="1">
    <citation type="journal article" date="2015" name="Genome Announc.">
        <title>Complete Genome Sequence of Sulfolobus solfataricus Strain 98/2 and Evolved Derivatives.</title>
        <authorList>
            <person name="McCarthy S."/>
            <person name="Gradnigo J."/>
            <person name="Johnson T."/>
            <person name="Payne S."/>
            <person name="Lipzen A."/>
            <person name="Martin J."/>
            <person name="Schackwitz W."/>
            <person name="Moriyama E."/>
            <person name="Blum P."/>
        </authorList>
    </citation>
    <scope>NUCLEOTIDE SEQUENCE [LARGE SCALE GENOMIC DNA]</scope>
    <source>
        <strain evidence="14">98/2 SULC</strain>
        <strain evidence="2">SARC-B</strain>
        <strain evidence="3">SARC-C</strain>
        <strain evidence="4 16">SULA</strain>
        <strain evidence="15">SULB</strain>
    </source>
</reference>
<dbReference type="RefSeq" id="WP_009990902.1">
    <property type="nucleotide sequence ID" value="NZ_CP011055.2"/>
</dbReference>
<dbReference type="EMBL" id="CP033241">
    <property type="protein sequence ID" value="AZF84721.1"/>
    <property type="molecule type" value="Genomic_DNA"/>
</dbReference>
<dbReference type="GeneID" id="1454637"/>
<evidence type="ECO:0000313" key="5">
    <source>
        <dbReference type="EMBL" id="AZF69060.1"/>
    </source>
</evidence>
<accession>A0A0E3GVG6</accession>
<evidence type="ECO:0000313" key="8">
    <source>
        <dbReference type="EMBL" id="AZF76923.1"/>
    </source>
</evidence>
<dbReference type="OMA" id="HECYSNE"/>
<dbReference type="InterPro" id="IPR002744">
    <property type="entry name" value="MIP18-like"/>
</dbReference>
<evidence type="ECO:0000313" key="2">
    <source>
        <dbReference type="EMBL" id="AKA74590.1"/>
    </source>
</evidence>
<evidence type="ECO:0000259" key="1">
    <source>
        <dbReference type="Pfam" id="PF01883"/>
    </source>
</evidence>
<dbReference type="EMBL" id="CP011056">
    <property type="protein sequence ID" value="AKA77286.1"/>
    <property type="molecule type" value="Genomic_DNA"/>
</dbReference>
<dbReference type="OrthoDB" id="37162at2157"/>
<protein>
    <submittedName>
        <fullName evidence="3">Metal-sulfur cluster assembly factor</fullName>
    </submittedName>
    <submittedName>
        <fullName evidence="13">Metal-sulfur cluster biosynthetic enzyme</fullName>
    </submittedName>
</protein>
<dbReference type="Proteomes" id="UP000033106">
    <property type="component" value="Chromosome"/>
</dbReference>
<dbReference type="EMBL" id="CP011055">
    <property type="protein sequence ID" value="AKA74590.1"/>
    <property type="molecule type" value="Genomic_DNA"/>
</dbReference>
<dbReference type="EMBL" id="CP033235">
    <property type="protein sequence ID" value="AZF69060.1"/>
    <property type="molecule type" value="Genomic_DNA"/>
</dbReference>